<comment type="caution">
    <text evidence="7">The sequence shown here is derived from an EMBL/GenBank/DDBJ whole genome shotgun (WGS) entry which is preliminary data.</text>
</comment>
<dbReference type="InterPro" id="IPR047817">
    <property type="entry name" value="ABC2_TM_bact-type"/>
</dbReference>
<dbReference type="PANTHER" id="PTHR43229:SF6">
    <property type="entry name" value="ABC-TYPE MULTIDRUG TRANSPORT SYSTEM, PERMEASE COMPONENT"/>
    <property type="match status" value="1"/>
</dbReference>
<keyword evidence="5" id="KW-0813">Transport</keyword>
<dbReference type="Proteomes" id="UP000295244">
    <property type="component" value="Unassembled WGS sequence"/>
</dbReference>
<evidence type="ECO:0000313" key="8">
    <source>
        <dbReference type="Proteomes" id="UP000295244"/>
    </source>
</evidence>
<dbReference type="AlphaFoldDB" id="A0A4R1B7L3"/>
<comment type="similarity">
    <text evidence="5">Belongs to the ABC-2 integral membrane protein family.</text>
</comment>
<dbReference type="GO" id="GO:0140359">
    <property type="term" value="F:ABC-type transporter activity"/>
    <property type="evidence" value="ECO:0007669"/>
    <property type="project" value="InterPro"/>
</dbReference>
<keyword evidence="5" id="KW-1003">Cell membrane</keyword>
<dbReference type="PROSITE" id="PS51012">
    <property type="entry name" value="ABC_TM2"/>
    <property type="match status" value="1"/>
</dbReference>
<evidence type="ECO:0000256" key="3">
    <source>
        <dbReference type="ARBA" id="ARBA00022989"/>
    </source>
</evidence>
<keyword evidence="3 5" id="KW-1133">Transmembrane helix</keyword>
<sequence>MQPALSRRPRWMTELIAVWGYVQRNYYLTRRYWMWELVWLVYTLMNALAITFIGAGVETLEGGGGIDTARLMTFLLIGALIWSYLSMIFDVISETVSWERWEGTMEYTFMSPASRATHLLGMGVYAIVYGILRTAVVLGVAMLFFDLELSNANYLSALVVLAICSVSLVGFGIVAAVMPLLSPEKGQQVTYIISAILLLISGVYYDVSVLPGWMQWMAQFSPVTYALDGIRSALLDGAPLGSLRDAIWPLLLMGAVFVPLGLWVFHLGERYAKRTGKLKRSG</sequence>
<feature type="transmembrane region" description="Helical" evidence="5">
    <location>
        <begin position="69"/>
        <end position="92"/>
    </location>
</feature>
<name>A0A4R1B7L3_9ACTN</name>
<keyword evidence="2 5" id="KW-0812">Transmembrane</keyword>
<reference evidence="7 8" key="1">
    <citation type="submission" date="2019-03" db="EMBL/GenBank/DDBJ databases">
        <title>Whole genome sequence of a novel Rubrobacter taiwanensis strain, isolated from Yellowstone National Park.</title>
        <authorList>
            <person name="Freed S."/>
            <person name="Ramaley R.F."/>
            <person name="Kyndt J.A."/>
        </authorList>
    </citation>
    <scope>NUCLEOTIDE SEQUENCE [LARGE SCALE GENOMIC DNA]</scope>
    <source>
        <strain evidence="7 8">Yellowstone</strain>
    </source>
</reference>
<feature type="transmembrane region" description="Helical" evidence="5">
    <location>
        <begin position="157"/>
        <end position="177"/>
    </location>
</feature>
<gene>
    <name evidence="7" type="ORF">E0L93_15240</name>
</gene>
<feature type="transmembrane region" description="Helical" evidence="5">
    <location>
        <begin position="119"/>
        <end position="145"/>
    </location>
</feature>
<organism evidence="7 8">
    <name type="scientific">Rubrobacter taiwanensis</name>
    <dbReference type="NCBI Taxonomy" id="185139"/>
    <lineage>
        <taxon>Bacteria</taxon>
        <taxon>Bacillati</taxon>
        <taxon>Actinomycetota</taxon>
        <taxon>Rubrobacteria</taxon>
        <taxon>Rubrobacterales</taxon>
        <taxon>Rubrobacteraceae</taxon>
        <taxon>Rubrobacter</taxon>
    </lineage>
</organism>
<dbReference type="InterPro" id="IPR000412">
    <property type="entry name" value="ABC_2_transport"/>
</dbReference>
<dbReference type="Pfam" id="PF01061">
    <property type="entry name" value="ABC2_membrane"/>
    <property type="match status" value="1"/>
</dbReference>
<keyword evidence="4 5" id="KW-0472">Membrane</keyword>
<accession>A0A4R1B7L3</accession>
<evidence type="ECO:0000256" key="1">
    <source>
        <dbReference type="ARBA" id="ARBA00004141"/>
    </source>
</evidence>
<keyword evidence="8" id="KW-1185">Reference proteome</keyword>
<comment type="subcellular location">
    <subcellularLocation>
        <location evidence="5">Cell membrane</location>
        <topology evidence="5">Multi-pass membrane protein</topology>
    </subcellularLocation>
    <subcellularLocation>
        <location evidence="1">Membrane</location>
        <topology evidence="1">Multi-pass membrane protein</topology>
    </subcellularLocation>
</comment>
<protein>
    <recommendedName>
        <fullName evidence="5">Transport permease protein</fullName>
    </recommendedName>
</protein>
<dbReference type="EMBL" id="SKBU01000042">
    <property type="protein sequence ID" value="TCJ13057.1"/>
    <property type="molecule type" value="Genomic_DNA"/>
</dbReference>
<dbReference type="OrthoDB" id="9786643at2"/>
<feature type="transmembrane region" description="Helical" evidence="5">
    <location>
        <begin position="189"/>
        <end position="207"/>
    </location>
</feature>
<evidence type="ECO:0000313" key="7">
    <source>
        <dbReference type="EMBL" id="TCJ13057.1"/>
    </source>
</evidence>
<dbReference type="PRINTS" id="PR00164">
    <property type="entry name" value="ABC2TRNSPORT"/>
</dbReference>
<dbReference type="GO" id="GO:0043190">
    <property type="term" value="C:ATP-binding cassette (ABC) transporter complex"/>
    <property type="evidence" value="ECO:0007669"/>
    <property type="project" value="InterPro"/>
</dbReference>
<feature type="transmembrane region" description="Helical" evidence="5">
    <location>
        <begin position="37"/>
        <end position="57"/>
    </location>
</feature>
<evidence type="ECO:0000256" key="2">
    <source>
        <dbReference type="ARBA" id="ARBA00022692"/>
    </source>
</evidence>
<evidence type="ECO:0000256" key="4">
    <source>
        <dbReference type="ARBA" id="ARBA00023136"/>
    </source>
</evidence>
<dbReference type="InterPro" id="IPR013525">
    <property type="entry name" value="ABC2_TM"/>
</dbReference>
<dbReference type="InterPro" id="IPR051784">
    <property type="entry name" value="Nod_factor_ABC_transporter"/>
</dbReference>
<feature type="transmembrane region" description="Helical" evidence="5">
    <location>
        <begin position="246"/>
        <end position="265"/>
    </location>
</feature>
<proteinExistence type="inferred from homology"/>
<evidence type="ECO:0000256" key="5">
    <source>
        <dbReference type="RuleBase" id="RU361157"/>
    </source>
</evidence>
<feature type="domain" description="ABC transmembrane type-2" evidence="6">
    <location>
        <begin position="38"/>
        <end position="268"/>
    </location>
</feature>
<evidence type="ECO:0000259" key="6">
    <source>
        <dbReference type="PROSITE" id="PS51012"/>
    </source>
</evidence>
<dbReference type="PANTHER" id="PTHR43229">
    <property type="entry name" value="NODULATION PROTEIN J"/>
    <property type="match status" value="1"/>
</dbReference>